<dbReference type="Proteomes" id="UP000287394">
    <property type="component" value="Chromosome"/>
</dbReference>
<gene>
    <name evidence="1" type="ORF">CCAX7_46750</name>
</gene>
<dbReference type="KEGG" id="ccot:CCAX7_46750"/>
<protein>
    <submittedName>
        <fullName evidence="1">Uncharacterized protein</fullName>
    </submittedName>
</protein>
<name>A0A402CQQ3_9BACT</name>
<dbReference type="Gene3D" id="3.10.450.50">
    <property type="match status" value="1"/>
</dbReference>
<dbReference type="RefSeq" id="WP_125205794.1">
    <property type="nucleotide sequence ID" value="NZ_AP025739.1"/>
</dbReference>
<dbReference type="EMBL" id="AP025739">
    <property type="protein sequence ID" value="BDI32624.1"/>
    <property type="molecule type" value="Genomic_DNA"/>
</dbReference>
<organism evidence="1 2">
    <name type="scientific">Capsulimonas corticalis</name>
    <dbReference type="NCBI Taxonomy" id="2219043"/>
    <lineage>
        <taxon>Bacteria</taxon>
        <taxon>Bacillati</taxon>
        <taxon>Armatimonadota</taxon>
        <taxon>Armatimonadia</taxon>
        <taxon>Capsulimonadales</taxon>
        <taxon>Capsulimonadaceae</taxon>
        <taxon>Capsulimonas</taxon>
    </lineage>
</organism>
<keyword evidence="2" id="KW-1185">Reference proteome</keyword>
<evidence type="ECO:0000313" key="1">
    <source>
        <dbReference type="EMBL" id="BDI32624.1"/>
    </source>
</evidence>
<accession>A0A402CQQ3</accession>
<reference evidence="1 2" key="1">
    <citation type="journal article" date="2019" name="Int. J. Syst. Evol. Microbiol.">
        <title>Capsulimonas corticalis gen. nov., sp. nov., an aerobic capsulated bacterium, of a novel bacterial order, Capsulimonadales ord. nov., of the class Armatimonadia of the phylum Armatimonadetes.</title>
        <authorList>
            <person name="Li J."/>
            <person name="Kudo C."/>
            <person name="Tonouchi A."/>
        </authorList>
    </citation>
    <scope>NUCLEOTIDE SEQUENCE [LARGE SCALE GENOMIC DNA]</scope>
    <source>
        <strain evidence="1 2">AX-7</strain>
    </source>
</reference>
<evidence type="ECO:0000313" key="2">
    <source>
        <dbReference type="Proteomes" id="UP000287394"/>
    </source>
</evidence>
<proteinExistence type="predicted"/>
<sequence length="154" mass="17600">MAIASALRPINAEIAAKELPAMYAHIDRGIEVKDMRQAVCYTTSDFVAVYLDGHKESADEQRNDYQGMFYHGSDFKSNTKILKIRIDGDKAIVTEASHMEYDLRNTVVNPVPNSPVHCVDRSISIDTWTRNFGQWQIHRSQNLWDRETIDGQVQ</sequence>
<dbReference type="AlphaFoldDB" id="A0A402CQQ3"/>